<protein>
    <recommendedName>
        <fullName evidence="3">Phage replication protein P</fullName>
    </recommendedName>
</protein>
<dbReference type="OrthoDB" id="8946427at2"/>
<gene>
    <name evidence="1" type="ORF">DFQ15_102203</name>
</gene>
<accession>A0A318SQV5</accession>
<evidence type="ECO:0000313" key="1">
    <source>
        <dbReference type="EMBL" id="PYE79470.1"/>
    </source>
</evidence>
<keyword evidence="2" id="KW-1185">Reference proteome</keyword>
<evidence type="ECO:0000313" key="2">
    <source>
        <dbReference type="Proteomes" id="UP000247540"/>
    </source>
</evidence>
<proteinExistence type="predicted"/>
<dbReference type="AlphaFoldDB" id="A0A318SQV5"/>
<evidence type="ECO:0008006" key="3">
    <source>
        <dbReference type="Google" id="ProtNLM"/>
    </source>
</evidence>
<dbReference type="RefSeq" id="WP_110464434.1">
    <property type="nucleotide sequence ID" value="NZ_JAMOFZ010000001.1"/>
</dbReference>
<comment type="caution">
    <text evidence="1">The sequence shown here is derived from an EMBL/GenBank/DDBJ whole genome shotgun (WGS) entry which is preliminary data.</text>
</comment>
<organism evidence="1 2">
    <name type="scientific">Xylophilus ampelinus</name>
    <dbReference type="NCBI Taxonomy" id="54067"/>
    <lineage>
        <taxon>Bacteria</taxon>
        <taxon>Pseudomonadati</taxon>
        <taxon>Pseudomonadota</taxon>
        <taxon>Betaproteobacteria</taxon>
        <taxon>Burkholderiales</taxon>
        <taxon>Xylophilus</taxon>
    </lineage>
</organism>
<dbReference type="EMBL" id="QJTC01000002">
    <property type="protein sequence ID" value="PYE79470.1"/>
    <property type="molecule type" value="Genomic_DNA"/>
</dbReference>
<sequence>MQHLTTALSMPTPESSPERLPLSQLAVAQVFKSLGAQLGAKMADMYRGVEPIVLQAEWAERLSDLKRHELERGVAACADRRFAPTLGEFRQLCRPALDPETAWLEAAAGMREREAGRMGQWTHPAVWRAAHEMAHELRTKAFADCRKRWEWTMQRELASGWGAPVPPPLPLIEDDTKVGPPSSAVRERMARILASAGRARAA</sequence>
<name>A0A318SQV5_9BURK</name>
<reference evidence="1 2" key="1">
    <citation type="submission" date="2018-06" db="EMBL/GenBank/DDBJ databases">
        <title>Genomic Encyclopedia of Type Strains, Phase III (KMG-III): the genomes of soil and plant-associated and newly described type strains.</title>
        <authorList>
            <person name="Whitman W."/>
        </authorList>
    </citation>
    <scope>NUCLEOTIDE SEQUENCE [LARGE SCALE GENOMIC DNA]</scope>
    <source>
        <strain evidence="1 2">CECT 7646</strain>
    </source>
</reference>
<dbReference type="Proteomes" id="UP000247540">
    <property type="component" value="Unassembled WGS sequence"/>
</dbReference>